<name>A0A8J4UQX0_9MYCE</name>
<dbReference type="PANTHER" id="PTHR13691:SF5">
    <property type="entry name" value="LARGE RIBOSOMAL SUBUNIT PROTEIN UL2M"/>
    <property type="match status" value="1"/>
</dbReference>
<dbReference type="InterPro" id="IPR014726">
    <property type="entry name" value="Ribosomal_uL2_dom3"/>
</dbReference>
<dbReference type="OrthoDB" id="10267824at2759"/>
<dbReference type="GO" id="GO:0003723">
    <property type="term" value="F:RNA binding"/>
    <property type="evidence" value="ECO:0007669"/>
    <property type="project" value="TreeGrafter"/>
</dbReference>
<feature type="domain" description="Large ribosomal subunit protein uL2 C-terminal" evidence="4">
    <location>
        <begin position="16"/>
        <end position="142"/>
    </location>
</feature>
<evidence type="ECO:0000256" key="1">
    <source>
        <dbReference type="ARBA" id="ARBA00005636"/>
    </source>
</evidence>
<dbReference type="AlphaFoldDB" id="A0A8J4UQX0"/>
<dbReference type="InterPro" id="IPR008991">
    <property type="entry name" value="Translation_prot_SH3-like_sf"/>
</dbReference>
<dbReference type="Gene3D" id="4.10.950.10">
    <property type="entry name" value="Ribosomal protein L2, domain 3"/>
    <property type="match status" value="1"/>
</dbReference>
<dbReference type="GO" id="GO:0005762">
    <property type="term" value="C:mitochondrial large ribosomal subunit"/>
    <property type="evidence" value="ECO:0007669"/>
    <property type="project" value="TreeGrafter"/>
</dbReference>
<evidence type="ECO:0000259" key="4">
    <source>
        <dbReference type="SMART" id="SM01382"/>
    </source>
</evidence>
<dbReference type="GO" id="GO:0032543">
    <property type="term" value="P:mitochondrial translation"/>
    <property type="evidence" value="ECO:0007669"/>
    <property type="project" value="TreeGrafter"/>
</dbReference>
<reference evidence="5" key="1">
    <citation type="submission" date="2020-01" db="EMBL/GenBank/DDBJ databases">
        <title>Development of genomics and gene disruption for Polysphondylium violaceum indicates a role for the polyketide synthase stlB in stalk morphogenesis.</title>
        <authorList>
            <person name="Narita B."/>
            <person name="Kawabe Y."/>
            <person name="Kin K."/>
            <person name="Saito T."/>
            <person name="Gibbs R."/>
            <person name="Kuspa A."/>
            <person name="Muzny D."/>
            <person name="Queller D."/>
            <person name="Richards S."/>
            <person name="Strassman J."/>
            <person name="Sucgang R."/>
            <person name="Worley K."/>
            <person name="Schaap P."/>
        </authorList>
    </citation>
    <scope>NUCLEOTIDE SEQUENCE</scope>
    <source>
        <strain evidence="5">QSvi11</strain>
    </source>
</reference>
<comment type="caution">
    <text evidence="5">The sequence shown here is derived from an EMBL/GenBank/DDBJ whole genome shotgun (WGS) entry which is preliminary data.</text>
</comment>
<dbReference type="InterPro" id="IPR022669">
    <property type="entry name" value="Ribosomal_uL2_C"/>
</dbReference>
<protein>
    <recommendedName>
        <fullName evidence="4">Large ribosomal subunit protein uL2 C-terminal domain-containing protein</fullName>
    </recommendedName>
</protein>
<keyword evidence="2" id="KW-0689">Ribosomal protein</keyword>
<comment type="similarity">
    <text evidence="1">Belongs to the universal ribosomal protein uL2 family.</text>
</comment>
<organism evidence="5 6">
    <name type="scientific">Polysphondylium violaceum</name>
    <dbReference type="NCBI Taxonomy" id="133409"/>
    <lineage>
        <taxon>Eukaryota</taxon>
        <taxon>Amoebozoa</taxon>
        <taxon>Evosea</taxon>
        <taxon>Eumycetozoa</taxon>
        <taxon>Dictyostelia</taxon>
        <taxon>Dictyosteliales</taxon>
        <taxon>Dictyosteliaceae</taxon>
        <taxon>Polysphondylium</taxon>
    </lineage>
</organism>
<evidence type="ECO:0000313" key="6">
    <source>
        <dbReference type="Proteomes" id="UP000695562"/>
    </source>
</evidence>
<evidence type="ECO:0000256" key="3">
    <source>
        <dbReference type="ARBA" id="ARBA00023274"/>
    </source>
</evidence>
<dbReference type="SUPFAM" id="SSF50104">
    <property type="entry name" value="Translation proteins SH3-like domain"/>
    <property type="match status" value="1"/>
</dbReference>
<accession>A0A8J4UQX0</accession>
<dbReference type="Proteomes" id="UP000695562">
    <property type="component" value="Unassembled WGS sequence"/>
</dbReference>
<dbReference type="InterPro" id="IPR014722">
    <property type="entry name" value="Rib_uL2_dom2"/>
</dbReference>
<dbReference type="Gene3D" id="2.30.30.30">
    <property type="match status" value="1"/>
</dbReference>
<dbReference type="PANTHER" id="PTHR13691">
    <property type="entry name" value="RIBOSOMAL PROTEIN L2"/>
    <property type="match status" value="1"/>
</dbReference>
<evidence type="ECO:0000313" key="5">
    <source>
        <dbReference type="EMBL" id="KAF2071281.1"/>
    </source>
</evidence>
<dbReference type="EMBL" id="AJWJ01000393">
    <property type="protein sequence ID" value="KAF2071281.1"/>
    <property type="molecule type" value="Genomic_DNA"/>
</dbReference>
<dbReference type="GO" id="GO:0003735">
    <property type="term" value="F:structural constituent of ribosome"/>
    <property type="evidence" value="ECO:0007669"/>
    <property type="project" value="InterPro"/>
</dbReference>
<gene>
    <name evidence="5" type="ORF">CYY_007404</name>
</gene>
<keyword evidence="6" id="KW-1185">Reference proteome</keyword>
<sequence length="148" mass="16543">MEVGSLITTSNNILNLKIGYTTKVKNIPEGILINTVELYENSGGKLSRAAGTSSIIIKRFNKKYSLIKLSSKEYRLISNECYATIGSISNYKNNIKKKTKASESRFKGIRPRVRGLAMNPVDHPHGGRTKGGMHWRTFSGKLAYNYNN</sequence>
<dbReference type="Pfam" id="PF03947">
    <property type="entry name" value="Ribosomal_L2_C"/>
    <property type="match status" value="1"/>
</dbReference>
<evidence type="ECO:0000256" key="2">
    <source>
        <dbReference type="ARBA" id="ARBA00022980"/>
    </source>
</evidence>
<dbReference type="InterPro" id="IPR002171">
    <property type="entry name" value="Ribosomal_uL2"/>
</dbReference>
<dbReference type="SMART" id="SM01382">
    <property type="entry name" value="Ribosomal_L2_C"/>
    <property type="match status" value="1"/>
</dbReference>
<proteinExistence type="inferred from homology"/>
<keyword evidence="3" id="KW-0687">Ribonucleoprotein</keyword>